<dbReference type="SUPFAM" id="SSF55681">
    <property type="entry name" value="Class II aaRS and biotin synthetases"/>
    <property type="match status" value="1"/>
</dbReference>
<comment type="caution">
    <text evidence="5">The sequence shown here is derived from an EMBL/GenBank/DDBJ whole genome shotgun (WGS) entry which is preliminary data.</text>
</comment>
<dbReference type="InterPro" id="IPR045864">
    <property type="entry name" value="aa-tRNA-synth_II/BPL/LPL"/>
</dbReference>
<organism evidence="5 6">
    <name type="scientific">Blattamonas nauphoetae</name>
    <dbReference type="NCBI Taxonomy" id="2049346"/>
    <lineage>
        <taxon>Eukaryota</taxon>
        <taxon>Metamonada</taxon>
        <taxon>Preaxostyla</taxon>
        <taxon>Oxymonadida</taxon>
        <taxon>Blattamonas</taxon>
    </lineage>
</organism>
<reference evidence="5 6" key="1">
    <citation type="journal article" date="2022" name="bioRxiv">
        <title>Genomics of Preaxostyla Flagellates Illuminates Evolutionary Transitions and the Path Towards Mitochondrial Loss.</title>
        <authorList>
            <person name="Novak L.V.F."/>
            <person name="Treitli S.C."/>
            <person name="Pyrih J."/>
            <person name="Halakuc P."/>
            <person name="Pipaliya S.V."/>
            <person name="Vacek V."/>
            <person name="Brzon O."/>
            <person name="Soukal P."/>
            <person name="Eme L."/>
            <person name="Dacks J.B."/>
            <person name="Karnkowska A."/>
            <person name="Elias M."/>
            <person name="Hampl V."/>
        </authorList>
    </citation>
    <scope>NUCLEOTIDE SEQUENCE [LARGE SCALE GENOMIC DNA]</scope>
    <source>
        <strain evidence="5">NAU3</strain>
        <tissue evidence="5">Gut</tissue>
    </source>
</reference>
<gene>
    <name evidence="5" type="ORF">BLNAU_8820</name>
</gene>
<accession>A0ABQ9XXQ0</accession>
<protein>
    <submittedName>
        <fullName evidence="5">Histidine--tRNA ligase</fullName>
        <ecNumber evidence="5">6.1.1.21</ecNumber>
    </submittedName>
</protein>
<comment type="similarity">
    <text evidence="1">Belongs to the class-II aminoacyl-tRNA synthetase family.</text>
</comment>
<evidence type="ECO:0000313" key="6">
    <source>
        <dbReference type="Proteomes" id="UP001281761"/>
    </source>
</evidence>
<proteinExistence type="inferred from homology"/>
<dbReference type="EC" id="6.1.1.21" evidence="5"/>
<keyword evidence="6" id="KW-1185">Reference proteome</keyword>
<keyword evidence="2" id="KW-0547">Nucleotide-binding</keyword>
<evidence type="ECO:0000256" key="3">
    <source>
        <dbReference type="SAM" id="MobiDB-lite"/>
    </source>
</evidence>
<dbReference type="PROSITE" id="PS50862">
    <property type="entry name" value="AA_TRNA_LIGASE_II"/>
    <property type="match status" value="1"/>
</dbReference>
<feature type="region of interest" description="Disordered" evidence="3">
    <location>
        <begin position="530"/>
        <end position="574"/>
    </location>
</feature>
<dbReference type="GO" id="GO:0004821">
    <property type="term" value="F:histidine-tRNA ligase activity"/>
    <property type="evidence" value="ECO:0007669"/>
    <property type="project" value="UniProtKB-EC"/>
</dbReference>
<evidence type="ECO:0000256" key="1">
    <source>
        <dbReference type="ARBA" id="ARBA00008226"/>
    </source>
</evidence>
<dbReference type="PANTHER" id="PTHR11476">
    <property type="entry name" value="HISTIDYL-TRNA SYNTHETASE"/>
    <property type="match status" value="1"/>
</dbReference>
<name>A0ABQ9XXQ0_9EUKA</name>
<dbReference type="Pfam" id="PF03129">
    <property type="entry name" value="HGTP_anticodon"/>
    <property type="match status" value="1"/>
</dbReference>
<dbReference type="Pfam" id="PF13393">
    <property type="entry name" value="tRNA-synt_His"/>
    <property type="match status" value="2"/>
</dbReference>
<dbReference type="InterPro" id="IPR041715">
    <property type="entry name" value="HisRS-like_core"/>
</dbReference>
<dbReference type="PANTHER" id="PTHR11476:SF7">
    <property type="entry name" value="HISTIDINE--TRNA LIGASE"/>
    <property type="match status" value="1"/>
</dbReference>
<evidence type="ECO:0000313" key="5">
    <source>
        <dbReference type="EMBL" id="KAK2956256.1"/>
    </source>
</evidence>
<feature type="domain" description="Aminoacyl-transfer RNA synthetases class-II family profile" evidence="4">
    <location>
        <begin position="35"/>
        <end position="386"/>
    </location>
</feature>
<keyword evidence="5" id="KW-0436">Ligase</keyword>
<dbReference type="Gene3D" id="3.30.930.10">
    <property type="entry name" value="Bira Bifunctional Protein, Domain 2"/>
    <property type="match status" value="1"/>
</dbReference>
<dbReference type="InterPro" id="IPR006195">
    <property type="entry name" value="aa-tRNA-synth_II"/>
</dbReference>
<dbReference type="Proteomes" id="UP001281761">
    <property type="component" value="Unassembled WGS sequence"/>
</dbReference>
<evidence type="ECO:0000259" key="4">
    <source>
        <dbReference type="PROSITE" id="PS50862"/>
    </source>
</evidence>
<evidence type="ECO:0000256" key="2">
    <source>
        <dbReference type="ARBA" id="ARBA00022741"/>
    </source>
</evidence>
<dbReference type="SUPFAM" id="SSF52954">
    <property type="entry name" value="Class II aaRS ABD-related"/>
    <property type="match status" value="1"/>
</dbReference>
<dbReference type="EMBL" id="JARBJD010000058">
    <property type="protein sequence ID" value="KAK2956256.1"/>
    <property type="molecule type" value="Genomic_DNA"/>
</dbReference>
<dbReference type="CDD" id="cd00773">
    <property type="entry name" value="HisRS-like_core"/>
    <property type="match status" value="1"/>
</dbReference>
<sequence length="574" mass="64557">MTEQTPTPAAKTFTLKEPKGMQDCAPEDMLKRDWVLNTIESVFKKHGIPKLDTPVMERREILNAKASEETNKQIYDIMPRTNIDEDHTKTTERELLSMRFDLTVSLARYVAQRNIRSFSRYQYGKVYRGENVSKSKGRFREFLQFDFDIVGNDIPDMADVKTILILAEIFTALSVTPSFSILLNHRILLRSMMMIAGVPSALQMTCCSSIDKLDKESWEEVAKELLKKGLDEKSVEILSFLNPAADRWSLATQTDSGDVPAFVRRLKLLESYIIAPERYYEGMEDPVDFPTFSEVKSAFALLLKVFDVVSECGYGNAISFIPSLARGHDYYTGLIFEGIFQDTTGKSLGTVVGGGRYDSLIGILSPSMGSVPAIGFGIGFDRIVSLASEDKWRSLGIIGGRKADICVCPVGFKKDWVENVDVMKKMLRIEQRFQNEGFRVHLWTERDCSGKKTFSALKTMMIPVLVQIGEDEIAAGTLLAKRFSVEKTGGDKPVSYAIDDPQLTGVFRGWIEEGAAEFNKLMEEERKIAEAKAEEERKKQAKKDEKERRRREALAKKEAEKGAGEAQPAPADTQ</sequence>
<dbReference type="InterPro" id="IPR004154">
    <property type="entry name" value="Anticodon-bd"/>
</dbReference>
<feature type="compositionally biased region" description="Basic and acidic residues" evidence="3">
    <location>
        <begin position="530"/>
        <end position="563"/>
    </location>
</feature>